<dbReference type="PANTHER" id="PTHR43265">
    <property type="entry name" value="ESTERASE ESTD"/>
    <property type="match status" value="1"/>
</dbReference>
<dbReference type="RefSeq" id="WP_205122509.1">
    <property type="nucleotide sequence ID" value="NZ_JAFBCM010000001.1"/>
</dbReference>
<protein>
    <submittedName>
        <fullName evidence="3">Alpha/beta hydrolase family protein</fullName>
        <ecNumber evidence="3">3.4.-.-</ecNumber>
    </submittedName>
</protein>
<dbReference type="InterPro" id="IPR053145">
    <property type="entry name" value="AB_hydrolase_Est10"/>
</dbReference>
<keyword evidence="1" id="KW-1133">Transmembrane helix</keyword>
<dbReference type="Proteomes" id="UP001595699">
    <property type="component" value="Unassembled WGS sequence"/>
</dbReference>
<dbReference type="EC" id="3.4.-.-" evidence="3"/>
<dbReference type="SUPFAM" id="SSF53474">
    <property type="entry name" value="alpha/beta-Hydrolases"/>
    <property type="match status" value="1"/>
</dbReference>
<sequence length="528" mass="57521">MGTVLRIGGPERPPAAQRGRWSESVVILTLTTVVVLGILGGRLSPDWTPPRWIPNHIDPPLAGPPEPTPGAAGIKEEKVRIPVEDTTLTATIFSPKKAGRYPGMVFVSGAGTGEQAGFHSQARGLAEDGIVAITYDKRQVDYGFLKRDFNLLARDSLTMLETLRKRADVRPDRVGMWGVSEGGWIVPLAASMSQNVAFTILVASPTTTPRRQAAWSVTEGLRRRATPPGARNLAAAAVGLARLNFLDWDPLPSLRSLKKPVLAIFGTADVAVPPVESAARLKEILNEVGNHHLTVRFFQGANHGMRIDKEGSLPAGYVQTMAGWITALPGVARSVGQSRPSTTDVTRPVPEIPPVPDFIPVSVQLPYPWLFTGGHALVMAFGLVLAGYLAGPLMSARSRLRTRRREPEDEECWLSLRRRLRQLVAWGAGTIFGLLFVSAALVALGFARQGEYTQVGSWLVTGSLWWAIRVVGIVTVATWVITTATLVRFRREGWRPSRSQWWHIGGVLFASGLIILVAAYWGLFALSW</sequence>
<keyword evidence="3" id="KW-0378">Hydrolase</keyword>
<feature type="domain" description="Peptidase S9 prolyl oligopeptidase catalytic" evidence="2">
    <location>
        <begin position="154"/>
        <end position="308"/>
    </location>
</feature>
<dbReference type="GO" id="GO:0016787">
    <property type="term" value="F:hydrolase activity"/>
    <property type="evidence" value="ECO:0007669"/>
    <property type="project" value="UniProtKB-KW"/>
</dbReference>
<accession>A0ABV7Y6J9</accession>
<reference evidence="4" key="1">
    <citation type="journal article" date="2019" name="Int. J. Syst. Evol. Microbiol.">
        <title>The Global Catalogue of Microorganisms (GCM) 10K type strain sequencing project: providing services to taxonomists for standard genome sequencing and annotation.</title>
        <authorList>
            <consortium name="The Broad Institute Genomics Platform"/>
            <consortium name="The Broad Institute Genome Sequencing Center for Infectious Disease"/>
            <person name="Wu L."/>
            <person name="Ma J."/>
        </authorList>
    </citation>
    <scope>NUCLEOTIDE SEQUENCE [LARGE SCALE GENOMIC DNA]</scope>
    <source>
        <strain evidence="4">CGMCC 4.7241</strain>
    </source>
</reference>
<comment type="caution">
    <text evidence="3">The sequence shown here is derived from an EMBL/GenBank/DDBJ whole genome shotgun (WGS) entry which is preliminary data.</text>
</comment>
<proteinExistence type="predicted"/>
<keyword evidence="4" id="KW-1185">Reference proteome</keyword>
<feature type="transmembrane region" description="Helical" evidence="1">
    <location>
        <begin position="423"/>
        <end position="446"/>
    </location>
</feature>
<feature type="transmembrane region" description="Helical" evidence="1">
    <location>
        <begin position="466"/>
        <end position="489"/>
    </location>
</feature>
<keyword evidence="1" id="KW-0812">Transmembrane</keyword>
<evidence type="ECO:0000256" key="1">
    <source>
        <dbReference type="SAM" id="Phobius"/>
    </source>
</evidence>
<dbReference type="Pfam" id="PF00326">
    <property type="entry name" value="Peptidase_S9"/>
    <property type="match status" value="1"/>
</dbReference>
<dbReference type="EMBL" id="JBHRZH010000005">
    <property type="protein sequence ID" value="MFC3760447.1"/>
    <property type="molecule type" value="Genomic_DNA"/>
</dbReference>
<organism evidence="3 4">
    <name type="scientific">Tenggerimyces flavus</name>
    <dbReference type="NCBI Taxonomy" id="1708749"/>
    <lineage>
        <taxon>Bacteria</taxon>
        <taxon>Bacillati</taxon>
        <taxon>Actinomycetota</taxon>
        <taxon>Actinomycetes</taxon>
        <taxon>Propionibacteriales</taxon>
        <taxon>Nocardioidaceae</taxon>
        <taxon>Tenggerimyces</taxon>
    </lineage>
</organism>
<keyword evidence="1" id="KW-0472">Membrane</keyword>
<dbReference type="PANTHER" id="PTHR43265:SF1">
    <property type="entry name" value="ESTERASE ESTD"/>
    <property type="match status" value="1"/>
</dbReference>
<evidence type="ECO:0000313" key="3">
    <source>
        <dbReference type="EMBL" id="MFC3760447.1"/>
    </source>
</evidence>
<evidence type="ECO:0000259" key="2">
    <source>
        <dbReference type="Pfam" id="PF00326"/>
    </source>
</evidence>
<feature type="transmembrane region" description="Helical" evidence="1">
    <location>
        <begin position="369"/>
        <end position="395"/>
    </location>
</feature>
<dbReference type="Gene3D" id="3.40.50.1820">
    <property type="entry name" value="alpha/beta hydrolase"/>
    <property type="match status" value="1"/>
</dbReference>
<feature type="transmembrane region" description="Helical" evidence="1">
    <location>
        <begin position="501"/>
        <end position="523"/>
    </location>
</feature>
<dbReference type="InterPro" id="IPR029058">
    <property type="entry name" value="AB_hydrolase_fold"/>
</dbReference>
<name>A0ABV7Y6J9_9ACTN</name>
<dbReference type="InterPro" id="IPR001375">
    <property type="entry name" value="Peptidase_S9_cat"/>
</dbReference>
<gene>
    <name evidence="3" type="ORF">ACFOUW_06335</name>
</gene>
<evidence type="ECO:0000313" key="4">
    <source>
        <dbReference type="Proteomes" id="UP001595699"/>
    </source>
</evidence>